<accession>A0A1I5F136</accession>
<proteinExistence type="predicted"/>
<gene>
    <name evidence="1" type="ORF">ATL45_1921</name>
    <name evidence="2" type="ORF">SAMN05421805_110127</name>
</gene>
<evidence type="ECO:0000313" key="3">
    <source>
        <dbReference type="Proteomes" id="UP000199398"/>
    </source>
</evidence>
<dbReference type="RefSeq" id="WP_093155880.1">
    <property type="nucleotide sequence ID" value="NZ_FOUP01000010.1"/>
</dbReference>
<name>A0A1I5F136_9PSEU</name>
<dbReference type="AlphaFoldDB" id="A0A1I5F136"/>
<reference evidence="2 3" key="1">
    <citation type="submission" date="2016-10" db="EMBL/GenBank/DDBJ databases">
        <authorList>
            <person name="de Groot N.N."/>
        </authorList>
    </citation>
    <scope>NUCLEOTIDE SEQUENCE [LARGE SCALE GENOMIC DNA]</scope>
    <source>
        <strain evidence="2 3">CPCC 201259</strain>
    </source>
</reference>
<reference evidence="1 4" key="2">
    <citation type="submission" date="2018-10" db="EMBL/GenBank/DDBJ databases">
        <title>Sequencing the genomes of 1000 actinobacteria strains.</title>
        <authorList>
            <person name="Klenk H.-P."/>
        </authorList>
    </citation>
    <scope>NUCLEOTIDE SEQUENCE [LARGE SCALE GENOMIC DNA]</scope>
    <source>
        <strain evidence="1 4">DSM 45119</strain>
    </source>
</reference>
<evidence type="ECO:0000313" key="4">
    <source>
        <dbReference type="Proteomes" id="UP000270697"/>
    </source>
</evidence>
<protein>
    <submittedName>
        <fullName evidence="2">Uncharacterized protein</fullName>
    </submittedName>
</protein>
<evidence type="ECO:0000313" key="1">
    <source>
        <dbReference type="EMBL" id="RKT83627.1"/>
    </source>
</evidence>
<dbReference type="OrthoDB" id="3176965at2"/>
<evidence type="ECO:0000313" key="2">
    <source>
        <dbReference type="EMBL" id="SFO17339.1"/>
    </source>
</evidence>
<sequence>MVREFPLPPRAEETGELIRKRLAEAAASSGTRETVTVEWNQQPLHVEVIDLPLSVLYFNPATHRIRAQRSYDPARDRVLTEDPFSAESQEYLAYLLQAEPADPSRRDPDFDALKRSLEDFNQTDPGLVTYQGILVNGNTRAAALREIGRQSSMRVGVLPESFTWADINAVELSLQLRNDRRRDYSYINRLLAMEEQAALGKSKEAIAKEFHVWPKTVEQERWILGEIRDQISRSQKSEGPSLRLIDFEDHQEKLKELHRAWLKAQSVDPDRADVLKELRFAAITLGFSKTDIRHIGDGAFHEEYLAKWLPEEFSTAHDDDEELAVPGLGVSLPGETNALAVARKINDEVLRAKAGLKASAEISAGEKEEAGDKLSEVREAFDRAIDQAGRDFRLRKRKQQAPERLRDASGSIDQCVAELSQARAARALDEDEFDEAIVNLKESLRRLARQAGRGMAHPGEGLSWLISAVSDERTV</sequence>
<dbReference type="Proteomes" id="UP000199398">
    <property type="component" value="Unassembled WGS sequence"/>
</dbReference>
<organism evidence="2 3">
    <name type="scientific">Saccharopolyspora antimicrobica</name>
    <dbReference type="NCBI Taxonomy" id="455193"/>
    <lineage>
        <taxon>Bacteria</taxon>
        <taxon>Bacillati</taxon>
        <taxon>Actinomycetota</taxon>
        <taxon>Actinomycetes</taxon>
        <taxon>Pseudonocardiales</taxon>
        <taxon>Pseudonocardiaceae</taxon>
        <taxon>Saccharopolyspora</taxon>
    </lineage>
</organism>
<dbReference type="EMBL" id="RBXX01000002">
    <property type="protein sequence ID" value="RKT83627.1"/>
    <property type="molecule type" value="Genomic_DNA"/>
</dbReference>
<dbReference type="EMBL" id="FOUP01000010">
    <property type="protein sequence ID" value="SFO17339.1"/>
    <property type="molecule type" value="Genomic_DNA"/>
</dbReference>
<dbReference type="Proteomes" id="UP000270697">
    <property type="component" value="Unassembled WGS sequence"/>
</dbReference>
<keyword evidence="4" id="KW-1185">Reference proteome</keyword>